<organism evidence="1 2">
    <name type="scientific">Gillisia mitskevichiae</name>
    <dbReference type="NCBI Taxonomy" id="270921"/>
    <lineage>
        <taxon>Bacteria</taxon>
        <taxon>Pseudomonadati</taxon>
        <taxon>Bacteroidota</taxon>
        <taxon>Flavobacteriia</taxon>
        <taxon>Flavobacteriales</taxon>
        <taxon>Flavobacteriaceae</taxon>
        <taxon>Gillisia</taxon>
    </lineage>
</organism>
<evidence type="ECO:0000313" key="2">
    <source>
        <dbReference type="Proteomes" id="UP000276282"/>
    </source>
</evidence>
<accession>A0A495PZG0</accession>
<dbReference type="Pfam" id="PF16395">
    <property type="entry name" value="DUF5004"/>
    <property type="match status" value="1"/>
</dbReference>
<gene>
    <name evidence="1" type="ORF">BC962_0881</name>
</gene>
<dbReference type="RefSeq" id="WP_121344654.1">
    <property type="nucleotide sequence ID" value="NZ_RBLG01000001.1"/>
</dbReference>
<comment type="caution">
    <text evidence="1">The sequence shown here is derived from an EMBL/GenBank/DDBJ whole genome shotgun (WGS) entry which is preliminary data.</text>
</comment>
<protein>
    <submittedName>
        <fullName evidence="1">Uncharacterized protein DUF5004</fullName>
    </submittedName>
</protein>
<sequence length="187" mass="20723">MKFFKISILFAIVIFIISCSKEDGADSNSSFKSSNFAASINPDDLVGEWKLSTMQADTLVDLNQDGTGDENLLNESSCFNDMKIIFNEDKTFSTVNAHLDFNGGTSDAEFICIKNRVDFGTWDIEEADLILNISIDGTIYTQRKPLNYNTSTFGFGVSKAESNIYVTDPGDTSASKIRILALEYTRI</sequence>
<dbReference type="InterPro" id="IPR032168">
    <property type="entry name" value="DUF5004"/>
</dbReference>
<dbReference type="EMBL" id="RBLG01000001">
    <property type="protein sequence ID" value="RKS55907.1"/>
    <property type="molecule type" value="Genomic_DNA"/>
</dbReference>
<keyword evidence="2" id="KW-1185">Reference proteome</keyword>
<name>A0A495PZG0_9FLAO</name>
<proteinExistence type="predicted"/>
<evidence type="ECO:0000313" key="1">
    <source>
        <dbReference type="EMBL" id="RKS55907.1"/>
    </source>
</evidence>
<reference evidence="1 2" key="1">
    <citation type="submission" date="2018-10" db="EMBL/GenBank/DDBJ databases">
        <title>Genomic Encyclopedia of Archaeal and Bacterial Type Strains, Phase II (KMG-II): from individual species to whole genera.</title>
        <authorList>
            <person name="Goeker M."/>
        </authorList>
    </citation>
    <scope>NUCLEOTIDE SEQUENCE [LARGE SCALE GENOMIC DNA]</scope>
    <source>
        <strain evidence="1 2">DSM 19839</strain>
    </source>
</reference>
<dbReference type="OrthoDB" id="1144836at2"/>
<dbReference type="Proteomes" id="UP000276282">
    <property type="component" value="Unassembled WGS sequence"/>
</dbReference>
<dbReference type="PROSITE" id="PS51257">
    <property type="entry name" value="PROKAR_LIPOPROTEIN"/>
    <property type="match status" value="1"/>
</dbReference>
<dbReference type="AlphaFoldDB" id="A0A495PZG0"/>